<keyword evidence="1" id="KW-0732">Signal</keyword>
<dbReference type="InterPro" id="IPR025392">
    <property type="entry name" value="DUF4124"/>
</dbReference>
<name>A0A6M0K8F3_9GAMM</name>
<comment type="caution">
    <text evidence="3">The sequence shown here is derived from an EMBL/GenBank/DDBJ whole genome shotgun (WGS) entry which is preliminary data.</text>
</comment>
<protein>
    <submittedName>
        <fullName evidence="3">DUF4124 domain-containing protein</fullName>
    </submittedName>
</protein>
<feature type="chain" id="PRO_5027082145" evidence="1">
    <location>
        <begin position="18"/>
        <end position="141"/>
    </location>
</feature>
<evidence type="ECO:0000256" key="1">
    <source>
        <dbReference type="SAM" id="SignalP"/>
    </source>
</evidence>
<dbReference type="Pfam" id="PF13511">
    <property type="entry name" value="DUF4124"/>
    <property type="match status" value="1"/>
</dbReference>
<reference evidence="3 4" key="1">
    <citation type="submission" date="2020-02" db="EMBL/GenBank/DDBJ databases">
        <title>Genome sequences of Thiorhodococcus mannitoliphagus and Thiorhodococcus minor, purple sulfur photosynthetic bacteria in the gammaproteobacterial family, Chromatiaceae.</title>
        <authorList>
            <person name="Aviles F.A."/>
            <person name="Meyer T.E."/>
            <person name="Kyndt J.A."/>
        </authorList>
    </citation>
    <scope>NUCLEOTIDE SEQUENCE [LARGE SCALE GENOMIC DNA]</scope>
    <source>
        <strain evidence="3 4">DSM 11518</strain>
    </source>
</reference>
<gene>
    <name evidence="3" type="ORF">G3446_26270</name>
</gene>
<dbReference type="RefSeq" id="WP_164456612.1">
    <property type="nucleotide sequence ID" value="NZ_JAAIJQ010000204.1"/>
</dbReference>
<accession>A0A6M0K8F3</accession>
<feature type="domain" description="DUF4124" evidence="2">
    <location>
        <begin position="7"/>
        <end position="53"/>
    </location>
</feature>
<evidence type="ECO:0000259" key="2">
    <source>
        <dbReference type="Pfam" id="PF13511"/>
    </source>
</evidence>
<dbReference type="Proteomes" id="UP000483379">
    <property type="component" value="Unassembled WGS sequence"/>
</dbReference>
<keyword evidence="4" id="KW-1185">Reference proteome</keyword>
<proteinExistence type="predicted"/>
<feature type="signal peptide" evidence="1">
    <location>
        <begin position="1"/>
        <end position="17"/>
    </location>
</feature>
<organism evidence="3 4">
    <name type="scientific">Thiorhodococcus minor</name>
    <dbReference type="NCBI Taxonomy" id="57489"/>
    <lineage>
        <taxon>Bacteria</taxon>
        <taxon>Pseudomonadati</taxon>
        <taxon>Pseudomonadota</taxon>
        <taxon>Gammaproteobacteria</taxon>
        <taxon>Chromatiales</taxon>
        <taxon>Chromatiaceae</taxon>
        <taxon>Thiorhodococcus</taxon>
    </lineage>
</organism>
<evidence type="ECO:0000313" key="4">
    <source>
        <dbReference type="Proteomes" id="UP000483379"/>
    </source>
</evidence>
<dbReference type="AlphaFoldDB" id="A0A6M0K8F3"/>
<evidence type="ECO:0000313" key="3">
    <source>
        <dbReference type="EMBL" id="NEV65293.1"/>
    </source>
</evidence>
<sequence length="141" mass="15254">MTLAAILALSTSTGVAAGLYKCTDPATGAVTFSQTQCAADAREVDVDVHQPSEDEIARHHQRLQAGDRWMQRVEQERAARARARAAAQLEAARAAELAAVKAKRARAANNLAGATWEQALSQDEANINARYERQLQRLTGD</sequence>
<dbReference type="EMBL" id="JAAIJQ010000204">
    <property type="protein sequence ID" value="NEV65293.1"/>
    <property type="molecule type" value="Genomic_DNA"/>
</dbReference>